<evidence type="ECO:0000259" key="3">
    <source>
        <dbReference type="PROSITE" id="PS50202"/>
    </source>
</evidence>
<reference evidence="4 5" key="1">
    <citation type="journal article" date="2015" name="Genome Biol.">
        <title>Comparative genomics of Steinernema reveals deeply conserved gene regulatory networks.</title>
        <authorList>
            <person name="Dillman A.R."/>
            <person name="Macchietto M."/>
            <person name="Porter C.F."/>
            <person name="Rogers A."/>
            <person name="Williams B."/>
            <person name="Antoshechkin I."/>
            <person name="Lee M.M."/>
            <person name="Goodwin Z."/>
            <person name="Lu X."/>
            <person name="Lewis E.E."/>
            <person name="Goodrich-Blair H."/>
            <person name="Stock S.P."/>
            <person name="Adams B.J."/>
            <person name="Sternberg P.W."/>
            <person name="Mortazavi A."/>
        </authorList>
    </citation>
    <scope>NUCLEOTIDE SEQUENCE [LARGE SCALE GENOMIC DNA]</scope>
    <source>
        <strain evidence="4 5">ALL</strain>
    </source>
</reference>
<dbReference type="STRING" id="34508.A0A4U5MQE2"/>
<dbReference type="InterPro" id="IPR000535">
    <property type="entry name" value="MSP_dom"/>
</dbReference>
<evidence type="ECO:0000313" key="5">
    <source>
        <dbReference type="Proteomes" id="UP000298663"/>
    </source>
</evidence>
<reference evidence="4 5" key="2">
    <citation type="journal article" date="2019" name="G3 (Bethesda)">
        <title>Hybrid Assembly of the Genome of the Entomopathogenic Nematode Steinernema carpocapsae Identifies the X-Chromosome.</title>
        <authorList>
            <person name="Serra L."/>
            <person name="Macchietto M."/>
            <person name="Macias-Munoz A."/>
            <person name="McGill C.J."/>
            <person name="Rodriguez I.M."/>
            <person name="Rodriguez B."/>
            <person name="Murad R."/>
            <person name="Mortazavi A."/>
        </authorList>
    </citation>
    <scope>NUCLEOTIDE SEQUENCE [LARGE SCALE GENOMIC DNA]</scope>
    <source>
        <strain evidence="4 5">ALL</strain>
    </source>
</reference>
<feature type="region of interest" description="Disordered" evidence="2">
    <location>
        <begin position="137"/>
        <end position="209"/>
    </location>
</feature>
<dbReference type="AlphaFoldDB" id="A0A4U5MQE2"/>
<organism evidence="4 5">
    <name type="scientific">Steinernema carpocapsae</name>
    <name type="common">Entomopathogenic nematode</name>
    <dbReference type="NCBI Taxonomy" id="34508"/>
    <lineage>
        <taxon>Eukaryota</taxon>
        <taxon>Metazoa</taxon>
        <taxon>Ecdysozoa</taxon>
        <taxon>Nematoda</taxon>
        <taxon>Chromadorea</taxon>
        <taxon>Rhabditida</taxon>
        <taxon>Tylenchina</taxon>
        <taxon>Panagrolaimomorpha</taxon>
        <taxon>Strongyloidoidea</taxon>
        <taxon>Steinernematidae</taxon>
        <taxon>Steinernema</taxon>
    </lineage>
</organism>
<dbReference type="InterPro" id="IPR008962">
    <property type="entry name" value="PapD-like_sf"/>
</dbReference>
<keyword evidence="5" id="KW-1185">Reference proteome</keyword>
<protein>
    <recommendedName>
        <fullName evidence="1">Major sperm protein</fullName>
    </recommendedName>
</protein>
<keyword evidence="1" id="KW-0206">Cytoskeleton</keyword>
<feature type="compositionally biased region" description="Polar residues" evidence="2">
    <location>
        <begin position="279"/>
        <end position="303"/>
    </location>
</feature>
<gene>
    <name evidence="4" type="ORF">L596_019402</name>
</gene>
<dbReference type="OrthoDB" id="5873870at2759"/>
<dbReference type="SUPFAM" id="SSF49354">
    <property type="entry name" value="PapD-like"/>
    <property type="match status" value="1"/>
</dbReference>
<evidence type="ECO:0000256" key="1">
    <source>
        <dbReference type="RuleBase" id="RU003425"/>
    </source>
</evidence>
<feature type="compositionally biased region" description="Low complexity" evidence="2">
    <location>
        <begin position="267"/>
        <end position="278"/>
    </location>
</feature>
<dbReference type="InterPro" id="IPR013783">
    <property type="entry name" value="Ig-like_fold"/>
</dbReference>
<feature type="compositionally biased region" description="Pro residues" evidence="2">
    <location>
        <begin position="151"/>
        <end position="165"/>
    </location>
</feature>
<sequence length="330" mass="34676">MDNFGISDAQKISFRPSESVTFHSLTEKQHATLQITNGWDKPILFKMKSTRPTIFKMRPVYGLVATGETRKIRLLFKGFESTYTPPANRDRFTVVVAPAPEKCADPAKVWREAKTPHVTTMAVRKVLQVIYDPKEPEKAAAPAKPEQINIPPAPAPTPVTTPAPAAPSSSASSASDVVQPSQIALTQMQEPSEQAAPSAPRQPPSVSASAPAVILSTPFPAPVASLTPLAPAPGAPTDVTVQTSVVQTVQPATTQQSTLMPVPSNVTTSTTSATTPTSMQKTSLTSASVPKASNTAPTPTKKISSSAASSSNNDEEDSSSSSSCSSEETK</sequence>
<feature type="region of interest" description="Disordered" evidence="2">
    <location>
        <begin position="252"/>
        <end position="330"/>
    </location>
</feature>
<proteinExistence type="predicted"/>
<evidence type="ECO:0000313" key="4">
    <source>
        <dbReference type="EMBL" id="TKR71869.1"/>
    </source>
</evidence>
<dbReference type="Pfam" id="PF00635">
    <property type="entry name" value="Motile_Sperm"/>
    <property type="match status" value="1"/>
</dbReference>
<keyword evidence="1" id="KW-0963">Cytoplasm</keyword>
<dbReference type="EMBL" id="AZBU02000006">
    <property type="protein sequence ID" value="TKR71869.1"/>
    <property type="molecule type" value="Genomic_DNA"/>
</dbReference>
<evidence type="ECO:0000256" key="2">
    <source>
        <dbReference type="SAM" id="MobiDB-lite"/>
    </source>
</evidence>
<feature type="domain" description="MSP" evidence="3">
    <location>
        <begin position="11"/>
        <end position="128"/>
    </location>
</feature>
<accession>A0A4U5MQE2</accession>
<dbReference type="Proteomes" id="UP000298663">
    <property type="component" value="Unassembled WGS sequence"/>
</dbReference>
<name>A0A4U5MQE2_STECR</name>
<feature type="compositionally biased region" description="Low complexity" evidence="2">
    <location>
        <begin position="190"/>
        <end position="209"/>
    </location>
</feature>
<comment type="function">
    <text evidence="1">Central component in molecular interactions underlying sperm crawling. Forms an extensive filament system that extends from sperm villipoda, along the leading edge of the pseudopod.</text>
</comment>
<feature type="compositionally biased region" description="Low complexity" evidence="2">
    <location>
        <begin position="319"/>
        <end position="330"/>
    </location>
</feature>
<comment type="caution">
    <text evidence="4">The sequence shown here is derived from an EMBL/GenBank/DDBJ whole genome shotgun (WGS) entry which is preliminary data.</text>
</comment>
<dbReference type="Gene3D" id="2.60.40.10">
    <property type="entry name" value="Immunoglobulins"/>
    <property type="match status" value="1"/>
</dbReference>
<feature type="compositionally biased region" description="Low complexity" evidence="2">
    <location>
        <begin position="166"/>
        <end position="181"/>
    </location>
</feature>
<dbReference type="PROSITE" id="PS50202">
    <property type="entry name" value="MSP"/>
    <property type="match status" value="1"/>
</dbReference>